<evidence type="ECO:0000256" key="3">
    <source>
        <dbReference type="ARBA" id="ARBA00013194"/>
    </source>
</evidence>
<evidence type="ECO:0000256" key="6">
    <source>
        <dbReference type="PROSITE-ProRule" id="PRU00277"/>
    </source>
</evidence>
<evidence type="ECO:0000256" key="1">
    <source>
        <dbReference type="ARBA" id="ARBA00000971"/>
    </source>
</evidence>
<protein>
    <recommendedName>
        <fullName evidence="3 6">peptidylprolyl isomerase</fullName>
        <ecNumber evidence="3 6">5.2.1.8</ecNumber>
    </recommendedName>
</protein>
<dbReference type="Pfam" id="PF00254">
    <property type="entry name" value="FKBP_C"/>
    <property type="match status" value="1"/>
</dbReference>
<name>A0A0M9VXN3_ESCWE</name>
<evidence type="ECO:0000313" key="9">
    <source>
        <dbReference type="Proteomes" id="UP000053831"/>
    </source>
</evidence>
<sequence>MSAAAAASSFKIEVTRKVECDRKSKNGDTLRMHYTGTLLDGTKFDSSLDRNQAFEFTIGSGQVIQGWEQGLLDMCPGEERTLTIPPEMAYGNRRIGPIPAGSTLKFDVKLVEIKGYKHTDKEL</sequence>
<keyword evidence="5 6" id="KW-0413">Isomerase</keyword>
<evidence type="ECO:0000256" key="4">
    <source>
        <dbReference type="ARBA" id="ARBA00023110"/>
    </source>
</evidence>
<dbReference type="EC" id="5.2.1.8" evidence="3 6"/>
<keyword evidence="4 6" id="KW-0697">Rotamase</keyword>
<dbReference type="PROSITE" id="PS50059">
    <property type="entry name" value="FKBP_PPIASE"/>
    <property type="match status" value="1"/>
</dbReference>
<gene>
    <name evidence="8" type="ORF">ESCO_006661</name>
</gene>
<dbReference type="Proteomes" id="UP000053831">
    <property type="component" value="Unassembled WGS sequence"/>
</dbReference>
<comment type="catalytic activity">
    <reaction evidence="1 6">
        <text>[protein]-peptidylproline (omega=180) = [protein]-peptidylproline (omega=0)</text>
        <dbReference type="Rhea" id="RHEA:16237"/>
        <dbReference type="Rhea" id="RHEA-COMP:10747"/>
        <dbReference type="Rhea" id="RHEA-COMP:10748"/>
        <dbReference type="ChEBI" id="CHEBI:83833"/>
        <dbReference type="ChEBI" id="CHEBI:83834"/>
        <dbReference type="EC" id="5.2.1.8"/>
    </reaction>
</comment>
<dbReference type="Gene3D" id="3.10.50.40">
    <property type="match status" value="1"/>
</dbReference>
<comment type="function">
    <text evidence="2">PPIases accelerate the folding of proteins. It catalyzes the cis-trans isomerization of proline imidic peptide bonds in oligopeptides.</text>
</comment>
<dbReference type="OrthoDB" id="1902587at2759"/>
<keyword evidence="9" id="KW-1185">Reference proteome</keyword>
<dbReference type="GO" id="GO:0005783">
    <property type="term" value="C:endoplasmic reticulum"/>
    <property type="evidence" value="ECO:0007669"/>
    <property type="project" value="TreeGrafter"/>
</dbReference>
<evidence type="ECO:0000256" key="5">
    <source>
        <dbReference type="ARBA" id="ARBA00023235"/>
    </source>
</evidence>
<accession>A0A0M9VXN3</accession>
<dbReference type="InterPro" id="IPR044609">
    <property type="entry name" value="FKBP2/11"/>
</dbReference>
<evidence type="ECO:0000313" key="8">
    <source>
        <dbReference type="EMBL" id="KOS23415.1"/>
    </source>
</evidence>
<organism evidence="8 9">
    <name type="scientific">Escovopsis weberi</name>
    <dbReference type="NCBI Taxonomy" id="150374"/>
    <lineage>
        <taxon>Eukaryota</taxon>
        <taxon>Fungi</taxon>
        <taxon>Dikarya</taxon>
        <taxon>Ascomycota</taxon>
        <taxon>Pezizomycotina</taxon>
        <taxon>Sordariomycetes</taxon>
        <taxon>Hypocreomycetidae</taxon>
        <taxon>Hypocreales</taxon>
        <taxon>Hypocreaceae</taxon>
        <taxon>Escovopsis</taxon>
    </lineage>
</organism>
<evidence type="ECO:0000256" key="2">
    <source>
        <dbReference type="ARBA" id="ARBA00002388"/>
    </source>
</evidence>
<dbReference type="STRING" id="150374.A0A0M9VXN3"/>
<dbReference type="PANTHER" id="PTHR45779:SF7">
    <property type="entry name" value="PEPTIDYLPROLYL ISOMERASE"/>
    <property type="match status" value="1"/>
</dbReference>
<dbReference type="GO" id="GO:0003755">
    <property type="term" value="F:peptidyl-prolyl cis-trans isomerase activity"/>
    <property type="evidence" value="ECO:0007669"/>
    <property type="project" value="UniProtKB-KW"/>
</dbReference>
<dbReference type="InterPro" id="IPR001179">
    <property type="entry name" value="PPIase_FKBP_dom"/>
</dbReference>
<proteinExistence type="predicted"/>
<feature type="domain" description="PPIase FKBP-type" evidence="7">
    <location>
        <begin position="27"/>
        <end position="114"/>
    </location>
</feature>
<comment type="caution">
    <text evidence="8">The sequence shown here is derived from an EMBL/GenBank/DDBJ whole genome shotgun (WGS) entry which is preliminary data.</text>
</comment>
<dbReference type="InterPro" id="IPR046357">
    <property type="entry name" value="PPIase_dom_sf"/>
</dbReference>
<dbReference type="SUPFAM" id="SSF54534">
    <property type="entry name" value="FKBP-like"/>
    <property type="match status" value="1"/>
</dbReference>
<reference evidence="8 9" key="1">
    <citation type="submission" date="2015-07" db="EMBL/GenBank/DDBJ databases">
        <title>The genome of the fungus Escovopsis weberi, a specialized disease agent of ant agriculture.</title>
        <authorList>
            <person name="de Man T.J."/>
            <person name="Stajich J.E."/>
            <person name="Kubicek C.P."/>
            <person name="Chenthamara K."/>
            <person name="Atanasova L."/>
            <person name="Druzhinina I.S."/>
            <person name="Birnbaum S."/>
            <person name="Barribeau S.M."/>
            <person name="Teiling C."/>
            <person name="Suen G."/>
            <person name="Currie C."/>
            <person name="Gerardo N.M."/>
        </authorList>
    </citation>
    <scope>NUCLEOTIDE SEQUENCE [LARGE SCALE GENOMIC DNA]</scope>
</reference>
<dbReference type="AlphaFoldDB" id="A0A0M9VXN3"/>
<dbReference type="EMBL" id="LGSR01000001">
    <property type="protein sequence ID" value="KOS23415.1"/>
    <property type="molecule type" value="Genomic_DNA"/>
</dbReference>
<dbReference type="PANTHER" id="PTHR45779">
    <property type="entry name" value="PEPTIDYLPROLYL ISOMERASE"/>
    <property type="match status" value="1"/>
</dbReference>
<evidence type="ECO:0000259" key="7">
    <source>
        <dbReference type="PROSITE" id="PS50059"/>
    </source>
</evidence>
<dbReference type="FunFam" id="3.10.50.40:FF:000006">
    <property type="entry name" value="Peptidyl-prolyl cis-trans isomerase"/>
    <property type="match status" value="1"/>
</dbReference>